<evidence type="ECO:0000256" key="17">
    <source>
        <dbReference type="ARBA" id="ARBA00048962"/>
    </source>
</evidence>
<name>A0ABQ7SKL0_PHRPL</name>
<dbReference type="Gene3D" id="3.30.70.360">
    <property type="match status" value="3"/>
</dbReference>
<dbReference type="InterPro" id="IPR001261">
    <property type="entry name" value="ArgE/DapE_CS"/>
</dbReference>
<evidence type="ECO:0000256" key="13">
    <source>
        <dbReference type="ARBA" id="ARBA00042010"/>
    </source>
</evidence>
<keyword evidence="6" id="KW-0479">Metal-binding</keyword>
<evidence type="ECO:0000256" key="15">
    <source>
        <dbReference type="ARBA" id="ARBA00048269"/>
    </source>
</evidence>
<evidence type="ECO:0000256" key="8">
    <source>
        <dbReference type="ARBA" id="ARBA00023211"/>
    </source>
</evidence>
<dbReference type="InterPro" id="IPR011650">
    <property type="entry name" value="Peptidase_M20_dimer"/>
</dbReference>
<proteinExistence type="inferred from homology"/>
<dbReference type="PANTHER" id="PTHR43270">
    <property type="entry name" value="BETA-ALA-HIS DIPEPTIDASE"/>
    <property type="match status" value="1"/>
</dbReference>
<keyword evidence="5" id="KW-0645">Protease</keyword>
<evidence type="ECO:0000256" key="4">
    <source>
        <dbReference type="ARBA" id="ARBA00022553"/>
    </source>
</evidence>
<protein>
    <recommendedName>
        <fullName evidence="11">Cytosolic non-specific dipeptidase</fullName>
        <ecNumber evidence="10">3.4.13.18</ecNumber>
    </recommendedName>
    <alternativeName>
        <fullName evidence="13">CNDP dipeptidase 2</fullName>
    </alternativeName>
    <alternativeName>
        <fullName evidence="12">Threonyl dipeptidase</fullName>
    </alternativeName>
</protein>
<evidence type="ECO:0000256" key="1">
    <source>
        <dbReference type="ARBA" id="ARBA00001936"/>
    </source>
</evidence>
<accession>A0ABQ7SKL0</accession>
<dbReference type="Proteomes" id="UP000826234">
    <property type="component" value="Unassembled WGS sequence"/>
</dbReference>
<comment type="catalytic activity">
    <reaction evidence="18">
        <text>L-cysteinylglycine + H2O = L-cysteine + glycine</text>
        <dbReference type="Rhea" id="RHEA:28783"/>
        <dbReference type="ChEBI" id="CHEBI:15377"/>
        <dbReference type="ChEBI" id="CHEBI:35235"/>
        <dbReference type="ChEBI" id="CHEBI:57305"/>
        <dbReference type="ChEBI" id="CHEBI:61694"/>
    </reaction>
    <physiologicalReaction direction="left-to-right" evidence="18">
        <dbReference type="Rhea" id="RHEA:28784"/>
    </physiologicalReaction>
</comment>
<comment type="cofactor">
    <cofactor evidence="1">
        <name>Mn(2+)</name>
        <dbReference type="ChEBI" id="CHEBI:29035"/>
    </cofactor>
</comment>
<evidence type="ECO:0000256" key="5">
    <source>
        <dbReference type="ARBA" id="ARBA00022670"/>
    </source>
</evidence>
<dbReference type="EC" id="3.4.13.18" evidence="10"/>
<comment type="similarity">
    <text evidence="2">Belongs to the peptidase M20A family.</text>
</comment>
<feature type="domain" description="Peptidase M20 dimerisation" evidence="20">
    <location>
        <begin position="209"/>
        <end position="366"/>
    </location>
</feature>
<dbReference type="Pfam" id="PF07687">
    <property type="entry name" value="M20_dimer"/>
    <property type="match status" value="2"/>
</dbReference>
<dbReference type="SUPFAM" id="SSF53187">
    <property type="entry name" value="Zn-dependent exopeptidases"/>
    <property type="match status" value="3"/>
</dbReference>
<comment type="function">
    <text evidence="14">Catalyzes the peptide bond hydrolysis in dipeptides, displaying a non-redundant activity toward threonyl dipeptides. Mediates threonyl dipeptide catabolism in a tissue-specific way. Has high dipeptidase activity toward cysteinylglycine, an intermediate metabolite in glutathione metabolism. Metabolizes N-lactoyl-amino acids, both through hydrolysis to form lactic acid and amino acids, as well as through their formation by reverse proteolysis. Plays a role in the regulation of cell cycle arrest and apoptosis.</text>
</comment>
<comment type="subunit">
    <text evidence="3">Homodimer.</text>
</comment>
<evidence type="ECO:0000256" key="6">
    <source>
        <dbReference type="ARBA" id="ARBA00022723"/>
    </source>
</evidence>
<organism evidence="21 22">
    <name type="scientific">Phrynosoma platyrhinos</name>
    <name type="common">Desert horned lizard</name>
    <dbReference type="NCBI Taxonomy" id="52577"/>
    <lineage>
        <taxon>Eukaryota</taxon>
        <taxon>Metazoa</taxon>
        <taxon>Chordata</taxon>
        <taxon>Craniata</taxon>
        <taxon>Vertebrata</taxon>
        <taxon>Euteleostomi</taxon>
        <taxon>Lepidosauria</taxon>
        <taxon>Squamata</taxon>
        <taxon>Bifurcata</taxon>
        <taxon>Unidentata</taxon>
        <taxon>Episquamata</taxon>
        <taxon>Toxicofera</taxon>
        <taxon>Iguania</taxon>
        <taxon>Phrynosomatidae</taxon>
        <taxon>Phrynosomatinae</taxon>
        <taxon>Phrynosoma</taxon>
    </lineage>
</organism>
<dbReference type="InterPro" id="IPR051458">
    <property type="entry name" value="Cyt/Met_Dipeptidase"/>
</dbReference>
<evidence type="ECO:0000256" key="2">
    <source>
        <dbReference type="ARBA" id="ARBA00006247"/>
    </source>
</evidence>
<comment type="catalytic activity">
    <reaction evidence="19">
        <text>L-threonyl-L-threonine + H2O = 2 L-threonine</text>
        <dbReference type="Rhea" id="RHEA:67360"/>
        <dbReference type="ChEBI" id="CHEBI:15377"/>
        <dbReference type="ChEBI" id="CHEBI:57926"/>
        <dbReference type="ChEBI" id="CHEBI:169953"/>
    </reaction>
    <physiologicalReaction direction="left-to-right" evidence="19">
        <dbReference type="Rhea" id="RHEA:67361"/>
    </physiologicalReaction>
</comment>
<evidence type="ECO:0000313" key="21">
    <source>
        <dbReference type="EMBL" id="KAH0617859.1"/>
    </source>
</evidence>
<gene>
    <name evidence="21" type="ORF">JD844_016512</name>
</gene>
<evidence type="ECO:0000256" key="7">
    <source>
        <dbReference type="ARBA" id="ARBA00022801"/>
    </source>
</evidence>
<comment type="catalytic activity">
    <reaction evidence="16">
        <text>(S)-lactate + L-phenylalanine = N-[(S)-lactoyl]-L-phenylalanine + H2O</text>
        <dbReference type="Rhea" id="RHEA:66724"/>
        <dbReference type="ChEBI" id="CHEBI:15377"/>
        <dbReference type="ChEBI" id="CHEBI:16651"/>
        <dbReference type="ChEBI" id="CHEBI:58095"/>
        <dbReference type="ChEBI" id="CHEBI:167456"/>
    </reaction>
    <physiologicalReaction direction="left-to-right" evidence="16">
        <dbReference type="Rhea" id="RHEA:66725"/>
    </physiologicalReaction>
    <physiologicalReaction direction="right-to-left" evidence="16">
        <dbReference type="Rhea" id="RHEA:66726"/>
    </physiologicalReaction>
</comment>
<comment type="catalytic activity">
    <reaction evidence="17">
        <text>L-threonyl-L-serine + H2O = L-threonine + L-serine</text>
        <dbReference type="Rhea" id="RHEA:67364"/>
        <dbReference type="ChEBI" id="CHEBI:15377"/>
        <dbReference type="ChEBI" id="CHEBI:33384"/>
        <dbReference type="ChEBI" id="CHEBI:57926"/>
        <dbReference type="ChEBI" id="CHEBI:169954"/>
    </reaction>
    <physiologicalReaction direction="left-to-right" evidence="17">
        <dbReference type="Rhea" id="RHEA:67365"/>
    </physiologicalReaction>
</comment>
<dbReference type="PROSITE" id="PS00759">
    <property type="entry name" value="ARGE_DAPE_CPG2_2"/>
    <property type="match status" value="3"/>
</dbReference>
<keyword evidence="7" id="KW-0378">Hydrolase</keyword>
<evidence type="ECO:0000259" key="20">
    <source>
        <dbReference type="Pfam" id="PF07687"/>
    </source>
</evidence>
<keyword evidence="8" id="KW-0464">Manganese</keyword>
<evidence type="ECO:0000256" key="3">
    <source>
        <dbReference type="ARBA" id="ARBA00011738"/>
    </source>
</evidence>
<keyword evidence="4" id="KW-0597">Phosphoprotein</keyword>
<evidence type="ECO:0000256" key="16">
    <source>
        <dbReference type="ARBA" id="ARBA00048777"/>
    </source>
</evidence>
<comment type="caution">
    <text evidence="21">The sequence shown here is derived from an EMBL/GenBank/DDBJ whole genome shotgun (WGS) entry which is preliminary data.</text>
</comment>
<reference evidence="21 22" key="1">
    <citation type="journal article" date="2022" name="Gigascience">
        <title>A chromosome-level genome assembly and annotation of the desert horned lizard, Phrynosoma platyrhinos, provides insight into chromosomal rearrangements among reptiles.</title>
        <authorList>
            <person name="Koochekian N."/>
            <person name="Ascanio A."/>
            <person name="Farleigh K."/>
            <person name="Card D.C."/>
            <person name="Schield D.R."/>
            <person name="Castoe T.A."/>
            <person name="Jezkova T."/>
        </authorList>
    </citation>
    <scope>NUCLEOTIDE SEQUENCE [LARGE SCALE GENOMIC DNA]</scope>
    <source>
        <strain evidence="21">NK-2021</strain>
    </source>
</reference>
<evidence type="ECO:0000313" key="22">
    <source>
        <dbReference type="Proteomes" id="UP000826234"/>
    </source>
</evidence>
<dbReference type="PANTHER" id="PTHR43270:SF11">
    <property type="entry name" value="CYTOSOLIC NON-SPECIFIC DIPEPTIDASE"/>
    <property type="match status" value="1"/>
</dbReference>
<dbReference type="InterPro" id="IPR002933">
    <property type="entry name" value="Peptidase_M20"/>
</dbReference>
<feature type="domain" description="Peptidase M20 dimerisation" evidence="20">
    <location>
        <begin position="1030"/>
        <end position="1188"/>
    </location>
</feature>
<keyword evidence="22" id="KW-1185">Reference proteome</keyword>
<comment type="catalytic activity">
    <reaction evidence="15">
        <text>L-seryl-L-threonine + H2O = L-threonine + L-serine</text>
        <dbReference type="Rhea" id="RHEA:67372"/>
        <dbReference type="ChEBI" id="CHEBI:15377"/>
        <dbReference type="ChEBI" id="CHEBI:33384"/>
        <dbReference type="ChEBI" id="CHEBI:57926"/>
        <dbReference type="ChEBI" id="CHEBI:169955"/>
    </reaction>
    <physiologicalReaction direction="left-to-right" evidence="15">
        <dbReference type="Rhea" id="RHEA:67373"/>
    </physiologicalReaction>
</comment>
<evidence type="ECO:0000256" key="18">
    <source>
        <dbReference type="ARBA" id="ARBA00049107"/>
    </source>
</evidence>
<evidence type="ECO:0000256" key="12">
    <source>
        <dbReference type="ARBA" id="ARBA00041744"/>
    </source>
</evidence>
<dbReference type="CDD" id="cd05676">
    <property type="entry name" value="M20_dipept_like_CNDP"/>
    <property type="match status" value="2"/>
</dbReference>
<evidence type="ECO:0000256" key="11">
    <source>
        <dbReference type="ARBA" id="ARBA00041164"/>
    </source>
</evidence>
<evidence type="ECO:0000256" key="10">
    <source>
        <dbReference type="ARBA" id="ARBA00038976"/>
    </source>
</evidence>
<evidence type="ECO:0000256" key="19">
    <source>
        <dbReference type="ARBA" id="ARBA00049394"/>
    </source>
</evidence>
<dbReference type="EMBL" id="JAIPUX010005289">
    <property type="protein sequence ID" value="KAH0617859.1"/>
    <property type="molecule type" value="Genomic_DNA"/>
</dbReference>
<comment type="catalytic activity">
    <reaction evidence="9">
        <text>Hydrolysis of dipeptides, preferentially hydrophobic dipeptides including prolyl amino acids.</text>
        <dbReference type="EC" id="3.4.13.18"/>
    </reaction>
</comment>
<evidence type="ECO:0000256" key="9">
    <source>
        <dbReference type="ARBA" id="ARBA00036421"/>
    </source>
</evidence>
<dbReference type="Gene3D" id="3.40.630.10">
    <property type="entry name" value="Zn peptidases"/>
    <property type="match status" value="3"/>
</dbReference>
<sequence length="1295" mass="144558">MSSVLETLFEYIDKHQDLYVKRLAEWVAIQSVSAWPEKRGEIRRMIQVAAKDIERLGGTAELMDIGKQKLPDGSEIPLPPIILGKLGSDPRKKTVCVYGHLDVQPAALEDGWDSEPFTLVERDGKLYGRGSTDDKGPVLAWLNALEAYQQTNQEIPVNVKFCLEGMEESGSEGLDDLIFAQKDAFFKDVDYVCISDNYWLGKKKPCITYGLRGICYYFIEVECSDKDLHSGVYGGSVHEAMTDLIALMASLVDKKGKILIPGIYDVVAAVTDEEHQLYDKIDFDVAEYAKDVGATQLLHETKKDILMHRWRYPSLSLHGIEGAFSGSGAKTVIPRKVIGKFSIRLVPDMTPEAVTKQVQDYLSKKFTELQSPNKFKVYLGHGGKPWVSDFNHPHYMAGRRAMKSVFGVEPDLTREGGSIPVTLTFQEATGKNVMLLPVGSADDGAHSQNEKLNRLDAFGVIFHISLIMLLFAGSNSLSLEEEQIFQYIDDHQDEFIQNLAEWVAVESDSIQPQLRVEVTQMVKIAAASLQDLGANVMLHNIGIQQLPGGQNISLPPVILAKLGEDPLKPTVCFYGHVDVMPAKIQDGWKTPPYNLTEIDGDLFGRGATDDKGPVLAWINAVNTFKALNIDIPVNIKFLIEGMEEAGSIGLEELVKKEKECFFSNVDYIVISDNIWLSTTKPALTYGTRGNACFSVQDMKLDSLVNSCGHILIPGIYDDVAPLTEEEKKQYELIEFDLKGYKANIGVKEIIYNTKEEIFSHLWRFPSLSIHGIEGAFYEPGIKTVIPSRVIGKFSIRQVPHMDLFKVECQISLLFLLLFTKTVAEAPPDSTVFDYIEEHQDKYVQRLKDWVSIESDSSNPEKRDQVIKMMNLTAEQLKQLGAAVDLVELGKQRLQNGNEIPLPPVILAEIRKDPKKPTVCFYGHLDVQPAKYEDGWSTQPYVLEEKNGSLYGRGTSDDKGQVLAVLHAIEALQKHELPVNVKFVFEGMEEVGSNGLFTLVEERNSTFFSDVDYIVITDTTWLSKKPGITYGTRGNCYFFIEVECATQDLHSGSFGGMLHEATSDLIFLLNTLADSSGKILVPGIYDAVANVSEMEKEYFENSEFNFEEMKAKFGIKKFKYNTKQEILIQNTCKPSLSIHGIEGAFSAPGSKTVIPAKVIGKFSIRLAPKMDPSVVEKQVIEYLYKKFAERNSPNRINITCVMKAKPWVSTDTDGPLYLAGKNAIKKVFNTEADLIREGGTIPIGSQFYEVTGKSIMFLGIGGPDDAPHSQNEKLDRFNFIEGTKLYAAFLQEFASF</sequence>
<dbReference type="Pfam" id="PF01546">
    <property type="entry name" value="Peptidase_M20"/>
    <property type="match status" value="3"/>
</dbReference>
<evidence type="ECO:0000256" key="14">
    <source>
        <dbReference type="ARBA" id="ARBA00046206"/>
    </source>
</evidence>